<feature type="region of interest" description="Disordered" evidence="1">
    <location>
        <begin position="177"/>
        <end position="324"/>
    </location>
</feature>
<feature type="transmembrane region" description="Helical" evidence="2">
    <location>
        <begin position="146"/>
        <end position="166"/>
    </location>
</feature>
<gene>
    <name evidence="3" type="ORF">GCM10011608_57430</name>
</gene>
<evidence type="ECO:0000313" key="4">
    <source>
        <dbReference type="Proteomes" id="UP000608890"/>
    </source>
</evidence>
<reference evidence="3" key="2">
    <citation type="submission" date="2020-09" db="EMBL/GenBank/DDBJ databases">
        <authorList>
            <person name="Sun Q."/>
            <person name="Zhou Y."/>
        </authorList>
    </citation>
    <scope>NUCLEOTIDE SEQUENCE</scope>
    <source>
        <strain evidence="3">CGMCC 4.7312</strain>
    </source>
</reference>
<dbReference type="EMBL" id="BMNB01000043">
    <property type="protein sequence ID" value="GGM64522.1"/>
    <property type="molecule type" value="Genomic_DNA"/>
</dbReference>
<keyword evidence="2" id="KW-0812">Transmembrane</keyword>
<protein>
    <submittedName>
        <fullName evidence="3">Uncharacterized protein</fullName>
    </submittedName>
</protein>
<sequence length="463" mass="48338">MTTVDQRPRRGRADEARQRFRRWRRSRPFWGGLLTAVAGVEIFGTTQMSLGGLSFQMGPTGFLSWLIPTILVACGMLMWFSPQQRIFYAVVAVVTALFSLIGVNLGGFFVGLLLGMVGSGLGFAWVPDDRPAADQPPASGRRANRLFAVALPFVALTVIVATAGPLPVRATPAVGVPAGPSCPTRSPSVPTSPDSTGGPAPGSQSASPPAGDESGDRGRDGGIVTNLLDGIGRLFDEDDADDGPEAAPTPSDTAAPAPEGTAAPAPEGTAAPAPGDTATPVPSPTGGRPTPPSRPCPVPTSTPDDETPPEPGQPLPRIAAEPGQPLVAVTPSKLTGSKVRMTALRFEGIVDLQTSEGTLRTLKFRMERAVTDDFLLRSPGPSGQTLRFVTDRLTVGGDVSFYATRFVGRLLGIKITLTPDLPLPDGIPITSPIPITFTEPVMDLAFVTCDTLTARPTLRVDLA</sequence>
<evidence type="ECO:0000256" key="1">
    <source>
        <dbReference type="SAM" id="MobiDB-lite"/>
    </source>
</evidence>
<organism evidence="3 4">
    <name type="scientific">Micromonospora sonchi</name>
    <dbReference type="NCBI Taxonomy" id="1763543"/>
    <lineage>
        <taxon>Bacteria</taxon>
        <taxon>Bacillati</taxon>
        <taxon>Actinomycetota</taxon>
        <taxon>Actinomycetes</taxon>
        <taxon>Micromonosporales</taxon>
        <taxon>Micromonosporaceae</taxon>
        <taxon>Micromonospora</taxon>
    </lineage>
</organism>
<feature type="compositionally biased region" description="Low complexity" evidence="1">
    <location>
        <begin position="195"/>
        <end position="211"/>
    </location>
</feature>
<evidence type="ECO:0000256" key="2">
    <source>
        <dbReference type="SAM" id="Phobius"/>
    </source>
</evidence>
<name>A0A917X4G0_9ACTN</name>
<keyword evidence="4" id="KW-1185">Reference proteome</keyword>
<proteinExistence type="predicted"/>
<reference evidence="3" key="1">
    <citation type="journal article" date="2014" name="Int. J. Syst. Evol. Microbiol.">
        <title>Complete genome sequence of Corynebacterium casei LMG S-19264T (=DSM 44701T), isolated from a smear-ripened cheese.</title>
        <authorList>
            <consortium name="US DOE Joint Genome Institute (JGI-PGF)"/>
            <person name="Walter F."/>
            <person name="Albersmeier A."/>
            <person name="Kalinowski J."/>
            <person name="Ruckert C."/>
        </authorList>
    </citation>
    <scope>NUCLEOTIDE SEQUENCE</scope>
    <source>
        <strain evidence="3">CGMCC 4.7312</strain>
    </source>
</reference>
<feature type="compositionally biased region" description="Pro residues" evidence="1">
    <location>
        <begin position="289"/>
        <end position="300"/>
    </location>
</feature>
<accession>A0A917X4G0</accession>
<feature type="compositionally biased region" description="Low complexity" evidence="1">
    <location>
        <begin position="245"/>
        <end position="288"/>
    </location>
</feature>
<keyword evidence="2" id="KW-0472">Membrane</keyword>
<dbReference type="Proteomes" id="UP000608890">
    <property type="component" value="Unassembled WGS sequence"/>
</dbReference>
<dbReference type="Pfam" id="PF19609">
    <property type="entry name" value="DUF6114"/>
    <property type="match status" value="1"/>
</dbReference>
<dbReference type="InterPro" id="IPR046096">
    <property type="entry name" value="DUF6114"/>
</dbReference>
<feature type="transmembrane region" description="Helical" evidence="2">
    <location>
        <begin position="86"/>
        <end position="102"/>
    </location>
</feature>
<comment type="caution">
    <text evidence="3">The sequence shown here is derived from an EMBL/GenBank/DDBJ whole genome shotgun (WGS) entry which is preliminary data.</text>
</comment>
<feature type="transmembrane region" description="Helical" evidence="2">
    <location>
        <begin position="29"/>
        <end position="50"/>
    </location>
</feature>
<feature type="transmembrane region" description="Helical" evidence="2">
    <location>
        <begin position="108"/>
        <end position="126"/>
    </location>
</feature>
<keyword evidence="2" id="KW-1133">Transmembrane helix</keyword>
<evidence type="ECO:0000313" key="3">
    <source>
        <dbReference type="EMBL" id="GGM64522.1"/>
    </source>
</evidence>
<feature type="compositionally biased region" description="Polar residues" evidence="1">
    <location>
        <begin position="183"/>
        <end position="194"/>
    </location>
</feature>
<dbReference type="AlphaFoldDB" id="A0A917X4G0"/>
<dbReference type="RefSeq" id="WP_189049926.1">
    <property type="nucleotide sequence ID" value="NZ_BMNB01000043.1"/>
</dbReference>
<feature type="transmembrane region" description="Helical" evidence="2">
    <location>
        <begin position="62"/>
        <end position="79"/>
    </location>
</feature>